<reference evidence="1 2" key="2">
    <citation type="submission" date="2019-01" db="EMBL/GenBank/DDBJ databases">
        <title>The decoding of complex shrimp genome reveals the adaptation for benthos swimmer, frequently molting mechanism and breeding impact on genome.</title>
        <authorList>
            <person name="Sun Y."/>
            <person name="Gao Y."/>
            <person name="Yu Y."/>
        </authorList>
    </citation>
    <scope>NUCLEOTIDE SEQUENCE [LARGE SCALE GENOMIC DNA]</scope>
    <source>
        <tissue evidence="1">Muscle</tissue>
    </source>
</reference>
<protein>
    <submittedName>
        <fullName evidence="1">Uncharacterized protein</fullName>
    </submittedName>
</protein>
<evidence type="ECO:0000313" key="1">
    <source>
        <dbReference type="EMBL" id="ROT70872.1"/>
    </source>
</evidence>
<organism evidence="1 2">
    <name type="scientific">Penaeus vannamei</name>
    <name type="common">Whiteleg shrimp</name>
    <name type="synonym">Litopenaeus vannamei</name>
    <dbReference type="NCBI Taxonomy" id="6689"/>
    <lineage>
        <taxon>Eukaryota</taxon>
        <taxon>Metazoa</taxon>
        <taxon>Ecdysozoa</taxon>
        <taxon>Arthropoda</taxon>
        <taxon>Crustacea</taxon>
        <taxon>Multicrustacea</taxon>
        <taxon>Malacostraca</taxon>
        <taxon>Eumalacostraca</taxon>
        <taxon>Eucarida</taxon>
        <taxon>Decapoda</taxon>
        <taxon>Dendrobranchiata</taxon>
        <taxon>Penaeoidea</taxon>
        <taxon>Penaeidae</taxon>
        <taxon>Penaeus</taxon>
    </lineage>
</organism>
<reference evidence="1 2" key="1">
    <citation type="submission" date="2018-04" db="EMBL/GenBank/DDBJ databases">
        <authorList>
            <person name="Zhang X."/>
            <person name="Yuan J."/>
            <person name="Li F."/>
            <person name="Xiang J."/>
        </authorList>
    </citation>
    <scope>NUCLEOTIDE SEQUENCE [LARGE SCALE GENOMIC DNA]</scope>
    <source>
        <tissue evidence="1">Muscle</tissue>
    </source>
</reference>
<dbReference type="Proteomes" id="UP000283509">
    <property type="component" value="Unassembled WGS sequence"/>
</dbReference>
<dbReference type="PROSITE" id="PS50096">
    <property type="entry name" value="IQ"/>
    <property type="match status" value="1"/>
</dbReference>
<accession>A0A3R7NZ43</accession>
<name>A0A3R7NZ43_PENVA</name>
<sequence>MAGQKLADAALKIQAGFRGAKVRKSNKAKKEEAELNEKLGNLNTNQISLIAHYTFDIIIPASISGNYAPSLRRPHARVYAPGVGLGMHSRGQAFTRTSVFLPLFDFPKVCARSLPSLGFYFPLLQPSTESPPSALLLYISLSSLVKSNLTHFLRGA</sequence>
<gene>
    <name evidence="1" type="ORF">C7M84_010840</name>
</gene>
<dbReference type="AlphaFoldDB" id="A0A3R7NZ43"/>
<dbReference type="EMBL" id="QCYY01002377">
    <property type="protein sequence ID" value="ROT70872.1"/>
    <property type="molecule type" value="Genomic_DNA"/>
</dbReference>
<dbReference type="CDD" id="cd23767">
    <property type="entry name" value="IQCD"/>
    <property type="match status" value="1"/>
</dbReference>
<proteinExistence type="predicted"/>
<comment type="caution">
    <text evidence="1">The sequence shown here is derived from an EMBL/GenBank/DDBJ whole genome shotgun (WGS) entry which is preliminary data.</text>
</comment>
<keyword evidence="2" id="KW-1185">Reference proteome</keyword>
<evidence type="ECO:0000313" key="2">
    <source>
        <dbReference type="Proteomes" id="UP000283509"/>
    </source>
</evidence>